<dbReference type="GeneID" id="63758703"/>
<keyword evidence="1" id="KW-0805">Transcription regulation</keyword>
<dbReference type="OrthoDB" id="4150019at2759"/>
<name>A0A1L9T9G3_9EURO</name>
<dbReference type="VEuPathDB" id="FungiDB:ASPSYDRAFT_157333"/>
<reference evidence="8" key="1">
    <citation type="journal article" date="2017" name="Genome Biol.">
        <title>Comparative genomics reveals high biological diversity and specific adaptations in the industrially and medically important fungal genus Aspergillus.</title>
        <authorList>
            <person name="de Vries R.P."/>
            <person name="Riley R."/>
            <person name="Wiebenga A."/>
            <person name="Aguilar-Osorio G."/>
            <person name="Amillis S."/>
            <person name="Uchima C.A."/>
            <person name="Anderluh G."/>
            <person name="Asadollahi M."/>
            <person name="Askin M."/>
            <person name="Barry K."/>
            <person name="Battaglia E."/>
            <person name="Bayram O."/>
            <person name="Benocci T."/>
            <person name="Braus-Stromeyer S.A."/>
            <person name="Caldana C."/>
            <person name="Canovas D."/>
            <person name="Cerqueira G.C."/>
            <person name="Chen F."/>
            <person name="Chen W."/>
            <person name="Choi C."/>
            <person name="Clum A."/>
            <person name="Dos Santos R.A."/>
            <person name="Damasio A.R."/>
            <person name="Diallinas G."/>
            <person name="Emri T."/>
            <person name="Fekete E."/>
            <person name="Flipphi M."/>
            <person name="Freyberg S."/>
            <person name="Gallo A."/>
            <person name="Gournas C."/>
            <person name="Habgood R."/>
            <person name="Hainaut M."/>
            <person name="Harispe M.L."/>
            <person name="Henrissat B."/>
            <person name="Hilden K.S."/>
            <person name="Hope R."/>
            <person name="Hossain A."/>
            <person name="Karabika E."/>
            <person name="Karaffa L."/>
            <person name="Karanyi Z."/>
            <person name="Krasevec N."/>
            <person name="Kuo A."/>
            <person name="Kusch H."/>
            <person name="LaButti K."/>
            <person name="Lagendijk E.L."/>
            <person name="Lapidus A."/>
            <person name="Levasseur A."/>
            <person name="Lindquist E."/>
            <person name="Lipzen A."/>
            <person name="Logrieco A.F."/>
            <person name="MacCabe A."/>
            <person name="Maekelae M.R."/>
            <person name="Malavazi I."/>
            <person name="Melin P."/>
            <person name="Meyer V."/>
            <person name="Mielnichuk N."/>
            <person name="Miskei M."/>
            <person name="Molnar A.P."/>
            <person name="Mule G."/>
            <person name="Ngan C.Y."/>
            <person name="Orejas M."/>
            <person name="Orosz E."/>
            <person name="Ouedraogo J.P."/>
            <person name="Overkamp K.M."/>
            <person name="Park H.-S."/>
            <person name="Perrone G."/>
            <person name="Piumi F."/>
            <person name="Punt P.J."/>
            <person name="Ram A.F."/>
            <person name="Ramon A."/>
            <person name="Rauscher S."/>
            <person name="Record E."/>
            <person name="Riano-Pachon D.M."/>
            <person name="Robert V."/>
            <person name="Roehrig J."/>
            <person name="Ruller R."/>
            <person name="Salamov A."/>
            <person name="Salih N.S."/>
            <person name="Samson R.A."/>
            <person name="Sandor E."/>
            <person name="Sanguinetti M."/>
            <person name="Schuetze T."/>
            <person name="Sepcic K."/>
            <person name="Shelest E."/>
            <person name="Sherlock G."/>
            <person name="Sophianopoulou V."/>
            <person name="Squina F.M."/>
            <person name="Sun H."/>
            <person name="Susca A."/>
            <person name="Todd R.B."/>
            <person name="Tsang A."/>
            <person name="Unkles S.E."/>
            <person name="van de Wiele N."/>
            <person name="van Rossen-Uffink D."/>
            <person name="Oliveira J.V."/>
            <person name="Vesth T.C."/>
            <person name="Visser J."/>
            <person name="Yu J.-H."/>
            <person name="Zhou M."/>
            <person name="Andersen M.R."/>
            <person name="Archer D.B."/>
            <person name="Baker S.E."/>
            <person name="Benoit I."/>
            <person name="Brakhage A.A."/>
            <person name="Braus G.H."/>
            <person name="Fischer R."/>
            <person name="Frisvad J.C."/>
            <person name="Goldman G.H."/>
            <person name="Houbraken J."/>
            <person name="Oakley B."/>
            <person name="Pocsi I."/>
            <person name="Scazzocchio C."/>
            <person name="Seiboth B."/>
            <person name="vanKuyk P.A."/>
            <person name="Wortman J."/>
            <person name="Dyer P.S."/>
            <person name="Grigoriev I.V."/>
        </authorList>
    </citation>
    <scope>NUCLEOTIDE SEQUENCE [LARGE SCALE GENOMIC DNA]</scope>
    <source>
        <strain evidence="8">CBS 593.65</strain>
    </source>
</reference>
<keyword evidence="4" id="KW-0539">Nucleus</keyword>
<evidence type="ECO:0000256" key="5">
    <source>
        <dbReference type="SAM" id="MobiDB-lite"/>
    </source>
</evidence>
<dbReference type="GO" id="GO:0008270">
    <property type="term" value="F:zinc ion binding"/>
    <property type="evidence" value="ECO:0007669"/>
    <property type="project" value="InterPro"/>
</dbReference>
<feature type="region of interest" description="Disordered" evidence="5">
    <location>
        <begin position="79"/>
        <end position="110"/>
    </location>
</feature>
<dbReference type="SMART" id="SM00066">
    <property type="entry name" value="GAL4"/>
    <property type="match status" value="1"/>
</dbReference>
<dbReference type="PROSITE" id="PS50048">
    <property type="entry name" value="ZN2_CY6_FUNGAL_2"/>
    <property type="match status" value="1"/>
</dbReference>
<evidence type="ECO:0000313" key="7">
    <source>
        <dbReference type="EMBL" id="OJJ56031.1"/>
    </source>
</evidence>
<dbReference type="PANTHER" id="PTHR48192">
    <property type="entry name" value="ZN(2)-C6 FUNGAL-TYPE DOMAIN-CONTAINING PROTEIN"/>
    <property type="match status" value="1"/>
</dbReference>
<dbReference type="InterPro" id="IPR036864">
    <property type="entry name" value="Zn2-C6_fun-type_DNA-bd_sf"/>
</dbReference>
<gene>
    <name evidence="7" type="ORF">ASPSYDRAFT_157333</name>
</gene>
<organism evidence="7 8">
    <name type="scientific">Aspergillus sydowii CBS 593.65</name>
    <dbReference type="NCBI Taxonomy" id="1036612"/>
    <lineage>
        <taxon>Eukaryota</taxon>
        <taxon>Fungi</taxon>
        <taxon>Dikarya</taxon>
        <taxon>Ascomycota</taxon>
        <taxon>Pezizomycotina</taxon>
        <taxon>Eurotiomycetes</taxon>
        <taxon>Eurotiomycetidae</taxon>
        <taxon>Eurotiales</taxon>
        <taxon>Aspergillaceae</taxon>
        <taxon>Aspergillus</taxon>
        <taxon>Aspergillus subgen. Nidulantes</taxon>
    </lineage>
</organism>
<feature type="region of interest" description="Disordered" evidence="5">
    <location>
        <begin position="288"/>
        <end position="308"/>
    </location>
</feature>
<keyword evidence="2" id="KW-0238">DNA-binding</keyword>
<dbReference type="RefSeq" id="XP_040699837.1">
    <property type="nucleotide sequence ID" value="XM_040842630.1"/>
</dbReference>
<evidence type="ECO:0000256" key="2">
    <source>
        <dbReference type="ARBA" id="ARBA00023125"/>
    </source>
</evidence>
<dbReference type="Proteomes" id="UP000184356">
    <property type="component" value="Unassembled WGS sequence"/>
</dbReference>
<protein>
    <recommendedName>
        <fullName evidence="6">Zn(2)-C6 fungal-type domain-containing protein</fullName>
    </recommendedName>
</protein>
<evidence type="ECO:0000259" key="6">
    <source>
        <dbReference type="PROSITE" id="PS50048"/>
    </source>
</evidence>
<accession>A0A1L9T9G3</accession>
<dbReference type="PROSITE" id="PS00463">
    <property type="entry name" value="ZN2_CY6_FUNGAL_1"/>
    <property type="match status" value="1"/>
</dbReference>
<feature type="compositionally biased region" description="Low complexity" evidence="5">
    <location>
        <begin position="96"/>
        <end position="109"/>
    </location>
</feature>
<dbReference type="CDD" id="cd00067">
    <property type="entry name" value="GAL4"/>
    <property type="match status" value="1"/>
</dbReference>
<dbReference type="Gene3D" id="4.10.240.10">
    <property type="entry name" value="Zn(2)-C6 fungal-type DNA-binding domain"/>
    <property type="match status" value="1"/>
</dbReference>
<keyword evidence="8" id="KW-1185">Reference proteome</keyword>
<dbReference type="PANTHER" id="PTHR48192:SF1">
    <property type="entry name" value="ZN(II)2CYS6 TRANSCRIPTION FACTOR (EUROFUNG)"/>
    <property type="match status" value="1"/>
</dbReference>
<feature type="region of interest" description="Disordered" evidence="5">
    <location>
        <begin position="210"/>
        <end position="238"/>
    </location>
</feature>
<feature type="domain" description="Zn(2)-C6 fungal-type" evidence="6">
    <location>
        <begin position="39"/>
        <end position="73"/>
    </location>
</feature>
<evidence type="ECO:0000313" key="8">
    <source>
        <dbReference type="Proteomes" id="UP000184356"/>
    </source>
</evidence>
<dbReference type="EMBL" id="KV878591">
    <property type="protein sequence ID" value="OJJ56031.1"/>
    <property type="molecule type" value="Genomic_DNA"/>
</dbReference>
<evidence type="ECO:0000256" key="1">
    <source>
        <dbReference type="ARBA" id="ARBA00023015"/>
    </source>
</evidence>
<dbReference type="STRING" id="1036612.A0A1L9T9G3"/>
<dbReference type="InterPro" id="IPR001138">
    <property type="entry name" value="Zn2Cys6_DnaBD"/>
</dbReference>
<dbReference type="SUPFAM" id="SSF57701">
    <property type="entry name" value="Zn2/Cys6 DNA-binding domain"/>
    <property type="match status" value="1"/>
</dbReference>
<dbReference type="Pfam" id="PF00172">
    <property type="entry name" value="Zn_clus"/>
    <property type="match status" value="1"/>
</dbReference>
<proteinExistence type="predicted"/>
<sequence>MSAAVECMTSVTVSQTAVMDPSTADKKRNKLGYHRTSVACVHCRRRKIRCLVAADDPQGRCENCIRLRKECQFFPVDQQPPIEKKSRPSSRIETISADVSTASSSPPTVTGEQTDAYYPYQPMPLSAGPEVASFSAAGYPANPMAHFPPGEGLTTNDAGLALDATAPMDPSVPWDEFTTLPSDPQMLATMSAAGKPMVNMPPQVWSQPGTPMAAMPPNPSLPGAPTVPSQSQSLSPTSPYTLQPDGSVWQMTPTRSMTFPAQQNMTAPYASPTGFAQPMPADLKRRVTSPGQGYPTGPMNPQSPPADLQGTPVPVSYAQPTSMGYPSAWQDVNGMPQVNMVQYPVYTDAAQQAAFGSPPMGHPGQPQ</sequence>
<evidence type="ECO:0000256" key="4">
    <source>
        <dbReference type="ARBA" id="ARBA00023242"/>
    </source>
</evidence>
<keyword evidence="3" id="KW-0804">Transcription</keyword>
<evidence type="ECO:0000256" key="3">
    <source>
        <dbReference type="ARBA" id="ARBA00023163"/>
    </source>
</evidence>
<dbReference type="GO" id="GO:0003677">
    <property type="term" value="F:DNA binding"/>
    <property type="evidence" value="ECO:0007669"/>
    <property type="project" value="UniProtKB-KW"/>
</dbReference>
<feature type="compositionally biased region" description="Low complexity" evidence="5">
    <location>
        <begin position="226"/>
        <end position="238"/>
    </location>
</feature>
<dbReference type="AlphaFoldDB" id="A0A1L9T9G3"/>
<dbReference type="GO" id="GO:0000981">
    <property type="term" value="F:DNA-binding transcription factor activity, RNA polymerase II-specific"/>
    <property type="evidence" value="ECO:0007669"/>
    <property type="project" value="InterPro"/>
</dbReference>